<sequence>MTELSKHSFLVELGTEELPPTDLKDISAGFTNALILALHKANVAYEDLQAFATPRRIAVYIKGLNSIADSQLIEKKGPAKSACFNEDGSLSKAAQGWLKANNVDFSDVTFLETDKGSWLYYTFEQPGKNTEELLPIAVQEAIAGIPISKGMRWGSNDFVFIRPVHTFTMLLDDKVLEGEAFGVKSDRKIYGHRFLGTKEFNLDHADEYETRLLNEGMVIASFDKRREVIVSKIKELANNNSGFVNLDNDLVDEVTSLVEYPNVLMANFEEEFLKVPKEALIHTMEGDQRYFPLFADNKFSKLLPHFIFVSNVNPANPSLIIEGNEKVIRPRLSDAKFFYEQDLKKPLEDLLPRLKIAVFQNQLGSVYDKVERIEKLALVLSKELNGNDTFVARAAKLSKCDLMTNMVFEFTDTQGIMGMYYAQAAGEESEVATALYEQYLPRFSGDKLPSTLTGSIISLADKLDTLVGIFGINQPPKGAKDPFALRRAAIAILRILTENEFNLNLAKLIDVAIEIYGTKLSVPAEELRQSILTFVNGRVRALYEEQGYTVDEIQAVQNLSINNPYDFYLRLKAVHEFKTNPACEDLAAANKRINNFLTKSEFELEAKVNEALFETNEENYLYQDLLVLEERCLPLYEKQEYFKLLSELASIREDVNAFFDNVVVNADDVKVKENRYALLTKLQLLFSLVADISALNY</sequence>
<evidence type="ECO:0000256" key="9">
    <source>
        <dbReference type="ARBA" id="ARBA00023146"/>
    </source>
</evidence>
<evidence type="ECO:0000256" key="8">
    <source>
        <dbReference type="ARBA" id="ARBA00022917"/>
    </source>
</evidence>
<evidence type="ECO:0000256" key="2">
    <source>
        <dbReference type="ARBA" id="ARBA00008226"/>
    </source>
</evidence>
<evidence type="ECO:0000313" key="13">
    <source>
        <dbReference type="EMBL" id="RIY34172.1"/>
    </source>
</evidence>
<evidence type="ECO:0000256" key="1">
    <source>
        <dbReference type="ARBA" id="ARBA00004496"/>
    </source>
</evidence>
<dbReference type="GO" id="GO:0006420">
    <property type="term" value="P:arginyl-tRNA aminoacylation"/>
    <property type="evidence" value="ECO:0007669"/>
    <property type="project" value="InterPro"/>
</dbReference>
<feature type="domain" description="DALR anticodon binding" evidence="12">
    <location>
        <begin position="588"/>
        <end position="683"/>
    </location>
</feature>
<dbReference type="RefSeq" id="WP_119524553.1">
    <property type="nucleotide sequence ID" value="NZ_NRHC01000016.1"/>
</dbReference>
<dbReference type="Pfam" id="PF02092">
    <property type="entry name" value="tRNA_synt_2f"/>
    <property type="match status" value="1"/>
</dbReference>
<reference evidence="13 14" key="1">
    <citation type="submission" date="2017-08" db="EMBL/GenBank/DDBJ databases">
        <title>Reclassification of Bisgaard taxon 37 and 44.</title>
        <authorList>
            <person name="Christensen H."/>
        </authorList>
    </citation>
    <scope>NUCLEOTIDE SEQUENCE [LARGE SCALE GENOMIC DNA]</scope>
    <source>
        <strain evidence="13 14">B96_3</strain>
    </source>
</reference>
<dbReference type="InterPro" id="IPR006194">
    <property type="entry name" value="Gly-tRNA-synth_heterodimer"/>
</dbReference>
<evidence type="ECO:0000256" key="10">
    <source>
        <dbReference type="ARBA" id="ARBA00047937"/>
    </source>
</evidence>
<dbReference type="GO" id="GO:0006426">
    <property type="term" value="P:glycyl-tRNA aminoacylation"/>
    <property type="evidence" value="ECO:0007669"/>
    <property type="project" value="UniProtKB-UniRule"/>
</dbReference>
<dbReference type="GO" id="GO:0004814">
    <property type="term" value="F:arginine-tRNA ligase activity"/>
    <property type="evidence" value="ECO:0007669"/>
    <property type="project" value="InterPro"/>
</dbReference>
<dbReference type="GO" id="GO:0005524">
    <property type="term" value="F:ATP binding"/>
    <property type="evidence" value="ECO:0007669"/>
    <property type="project" value="UniProtKB-UniRule"/>
</dbReference>
<dbReference type="PROSITE" id="PS50861">
    <property type="entry name" value="AA_TRNA_LIGASE_II_GLYAB"/>
    <property type="match status" value="1"/>
</dbReference>
<evidence type="ECO:0000256" key="6">
    <source>
        <dbReference type="ARBA" id="ARBA00022741"/>
    </source>
</evidence>
<evidence type="ECO:0000313" key="14">
    <source>
        <dbReference type="Proteomes" id="UP000265691"/>
    </source>
</evidence>
<keyword evidence="7 11" id="KW-0067">ATP-binding</keyword>
<evidence type="ECO:0000259" key="12">
    <source>
        <dbReference type="Pfam" id="PF05746"/>
    </source>
</evidence>
<comment type="subcellular location">
    <subcellularLocation>
        <location evidence="1 11">Cytoplasm</location>
    </subcellularLocation>
</comment>
<organism evidence="13 14">
    <name type="scientific">Psittacicella hinzii</name>
    <dbReference type="NCBI Taxonomy" id="2028575"/>
    <lineage>
        <taxon>Bacteria</taxon>
        <taxon>Pseudomonadati</taxon>
        <taxon>Pseudomonadota</taxon>
        <taxon>Gammaproteobacteria</taxon>
        <taxon>Pasteurellales</taxon>
        <taxon>Psittacicellaceae</taxon>
        <taxon>Psittacicella</taxon>
    </lineage>
</organism>
<proteinExistence type="inferred from homology"/>
<dbReference type="PANTHER" id="PTHR30075:SF2">
    <property type="entry name" value="GLYCINE--TRNA LIGASE, CHLOROPLASTIC_MITOCHONDRIAL 2"/>
    <property type="match status" value="1"/>
</dbReference>
<dbReference type="HAMAP" id="MF_00255">
    <property type="entry name" value="Gly_tRNA_synth_beta"/>
    <property type="match status" value="1"/>
</dbReference>
<evidence type="ECO:0000256" key="4">
    <source>
        <dbReference type="ARBA" id="ARBA00022490"/>
    </source>
</evidence>
<keyword evidence="14" id="KW-1185">Reference proteome</keyword>
<keyword evidence="9 11" id="KW-0030">Aminoacyl-tRNA synthetase</keyword>
<keyword evidence="5 11" id="KW-0436">Ligase</keyword>
<name>A0A3A1Y7G1_9GAMM</name>
<dbReference type="Proteomes" id="UP000265691">
    <property type="component" value="Unassembled WGS sequence"/>
</dbReference>
<dbReference type="InterPro" id="IPR008909">
    <property type="entry name" value="DALR_anticod-bd"/>
</dbReference>
<dbReference type="AlphaFoldDB" id="A0A3A1Y7G1"/>
<keyword evidence="4 11" id="KW-0963">Cytoplasm</keyword>
<evidence type="ECO:0000256" key="11">
    <source>
        <dbReference type="HAMAP-Rule" id="MF_00255"/>
    </source>
</evidence>
<accession>A0A3A1Y7G1</accession>
<evidence type="ECO:0000256" key="3">
    <source>
        <dbReference type="ARBA" id="ARBA00011209"/>
    </source>
</evidence>
<dbReference type="OrthoDB" id="9775440at2"/>
<protein>
    <recommendedName>
        <fullName evidence="11">Glycine--tRNA ligase beta subunit</fullName>
        <ecNumber evidence="11">6.1.1.14</ecNumber>
    </recommendedName>
    <alternativeName>
        <fullName evidence="11">Glycyl-tRNA synthetase beta subunit</fullName>
        <shortName evidence="11">GlyRS</shortName>
    </alternativeName>
</protein>
<comment type="similarity">
    <text evidence="2 11">Belongs to the class-II aminoacyl-tRNA synthetase family.</text>
</comment>
<gene>
    <name evidence="11" type="primary">glyS</name>
    <name evidence="13" type="ORF">CKF54_01705</name>
</gene>
<dbReference type="GO" id="GO:0004820">
    <property type="term" value="F:glycine-tRNA ligase activity"/>
    <property type="evidence" value="ECO:0007669"/>
    <property type="project" value="UniProtKB-UniRule"/>
</dbReference>
<dbReference type="SUPFAM" id="SSF109604">
    <property type="entry name" value="HD-domain/PDEase-like"/>
    <property type="match status" value="1"/>
</dbReference>
<dbReference type="InterPro" id="IPR015944">
    <property type="entry name" value="Gly-tRNA-synth_bsu"/>
</dbReference>
<dbReference type="Pfam" id="PF05746">
    <property type="entry name" value="DALR_1"/>
    <property type="match status" value="1"/>
</dbReference>
<dbReference type="GO" id="GO:0005829">
    <property type="term" value="C:cytosol"/>
    <property type="evidence" value="ECO:0007669"/>
    <property type="project" value="TreeGrafter"/>
</dbReference>
<evidence type="ECO:0000256" key="7">
    <source>
        <dbReference type="ARBA" id="ARBA00022840"/>
    </source>
</evidence>
<comment type="catalytic activity">
    <reaction evidence="10 11">
        <text>tRNA(Gly) + glycine + ATP = glycyl-tRNA(Gly) + AMP + diphosphate</text>
        <dbReference type="Rhea" id="RHEA:16013"/>
        <dbReference type="Rhea" id="RHEA-COMP:9664"/>
        <dbReference type="Rhea" id="RHEA-COMP:9683"/>
        <dbReference type="ChEBI" id="CHEBI:30616"/>
        <dbReference type="ChEBI" id="CHEBI:33019"/>
        <dbReference type="ChEBI" id="CHEBI:57305"/>
        <dbReference type="ChEBI" id="CHEBI:78442"/>
        <dbReference type="ChEBI" id="CHEBI:78522"/>
        <dbReference type="ChEBI" id="CHEBI:456215"/>
        <dbReference type="EC" id="6.1.1.14"/>
    </reaction>
</comment>
<dbReference type="NCBIfam" id="TIGR00211">
    <property type="entry name" value="glyS"/>
    <property type="match status" value="1"/>
</dbReference>
<dbReference type="EMBL" id="NRHC01000016">
    <property type="protein sequence ID" value="RIY34172.1"/>
    <property type="molecule type" value="Genomic_DNA"/>
</dbReference>
<dbReference type="EC" id="6.1.1.14" evidence="11"/>
<comment type="caution">
    <text evidence="13">The sequence shown here is derived from an EMBL/GenBank/DDBJ whole genome shotgun (WGS) entry which is preliminary data.</text>
</comment>
<dbReference type="PANTHER" id="PTHR30075">
    <property type="entry name" value="GLYCYL-TRNA SYNTHETASE"/>
    <property type="match status" value="1"/>
</dbReference>
<dbReference type="PRINTS" id="PR01045">
    <property type="entry name" value="TRNASYNTHGB"/>
</dbReference>
<comment type="subunit">
    <text evidence="3 11">Tetramer of two alpha and two beta subunits.</text>
</comment>
<evidence type="ECO:0000256" key="5">
    <source>
        <dbReference type="ARBA" id="ARBA00022598"/>
    </source>
</evidence>
<keyword evidence="8 11" id="KW-0648">Protein biosynthesis</keyword>
<keyword evidence="6 11" id="KW-0547">Nucleotide-binding</keyword>